<organism evidence="2 3">
    <name type="scientific">Vespula squamosa</name>
    <name type="common">Southern yellow jacket</name>
    <name type="synonym">Wasp</name>
    <dbReference type="NCBI Taxonomy" id="30214"/>
    <lineage>
        <taxon>Eukaryota</taxon>
        <taxon>Metazoa</taxon>
        <taxon>Ecdysozoa</taxon>
        <taxon>Arthropoda</taxon>
        <taxon>Hexapoda</taxon>
        <taxon>Insecta</taxon>
        <taxon>Pterygota</taxon>
        <taxon>Neoptera</taxon>
        <taxon>Endopterygota</taxon>
        <taxon>Hymenoptera</taxon>
        <taxon>Apocrita</taxon>
        <taxon>Aculeata</taxon>
        <taxon>Vespoidea</taxon>
        <taxon>Vespidae</taxon>
        <taxon>Vespinae</taxon>
        <taxon>Vespula</taxon>
    </lineage>
</organism>
<proteinExistence type="predicted"/>
<name>A0ABD2AI75_VESSQ</name>
<sequence length="144" mass="16822">MGDIETSEEETTELARNARRCRNVPPLRSRRKRKKKEEEEEEEEEEVWYGIIVSWWCDGDDARGSGKLAEGRNVEKTMQFANANHESYVISDVSQLSEVFHRRRFESYDLTEISPVKTEPPIYIRVGINYSLSPSSQREIAWPP</sequence>
<comment type="caution">
    <text evidence="2">The sequence shown here is derived from an EMBL/GenBank/DDBJ whole genome shotgun (WGS) entry which is preliminary data.</text>
</comment>
<evidence type="ECO:0000313" key="3">
    <source>
        <dbReference type="Proteomes" id="UP001607302"/>
    </source>
</evidence>
<protein>
    <submittedName>
        <fullName evidence="2">Uncharacterized protein</fullName>
    </submittedName>
</protein>
<feature type="non-terminal residue" evidence="2">
    <location>
        <position position="144"/>
    </location>
</feature>
<evidence type="ECO:0000256" key="1">
    <source>
        <dbReference type="SAM" id="MobiDB-lite"/>
    </source>
</evidence>
<feature type="region of interest" description="Disordered" evidence="1">
    <location>
        <begin position="1"/>
        <end position="46"/>
    </location>
</feature>
<dbReference type="Proteomes" id="UP001607302">
    <property type="component" value="Unassembled WGS sequence"/>
</dbReference>
<accession>A0ABD2AI75</accession>
<dbReference type="EMBL" id="JAUDFV010000147">
    <property type="protein sequence ID" value="KAL2720324.1"/>
    <property type="molecule type" value="Genomic_DNA"/>
</dbReference>
<evidence type="ECO:0000313" key="2">
    <source>
        <dbReference type="EMBL" id="KAL2720324.1"/>
    </source>
</evidence>
<dbReference type="AlphaFoldDB" id="A0ABD2AI75"/>
<feature type="compositionally biased region" description="Basic residues" evidence="1">
    <location>
        <begin position="17"/>
        <end position="35"/>
    </location>
</feature>
<reference evidence="2 3" key="1">
    <citation type="journal article" date="2024" name="Ann. Entomol. Soc. Am.">
        <title>Genomic analyses of the southern and eastern yellowjacket wasps (Hymenoptera: Vespidae) reveal evolutionary signatures of social life.</title>
        <authorList>
            <person name="Catto M.A."/>
            <person name="Caine P.B."/>
            <person name="Orr S.E."/>
            <person name="Hunt B.G."/>
            <person name="Goodisman M.A.D."/>
        </authorList>
    </citation>
    <scope>NUCLEOTIDE SEQUENCE [LARGE SCALE GENOMIC DNA]</scope>
    <source>
        <strain evidence="2">233</strain>
        <tissue evidence="2">Head and thorax</tissue>
    </source>
</reference>
<keyword evidence="3" id="KW-1185">Reference proteome</keyword>
<feature type="compositionally biased region" description="Acidic residues" evidence="1">
    <location>
        <begin position="1"/>
        <end position="12"/>
    </location>
</feature>
<gene>
    <name evidence="2" type="ORF">V1478_010590</name>
</gene>